<sequence length="167" mass="18807">MAPMSYSPGLHIILALGILMLSLAAHLYAKPFKKEKNMLNNVEGASLTVLNVALLLAMYITTDIWSATTASKQVATMLAGSLLIGWFWVLIGLLIQAKLAEMRERRAPTSSWRRRAPRRRSGPRLLPAAAGRRRRRAARRPRRRRTRRRTREEVSAQQAVDLGLALQ</sequence>
<organism evidence="3 4">
    <name type="scientific">Prorocentrum cordatum</name>
    <dbReference type="NCBI Taxonomy" id="2364126"/>
    <lineage>
        <taxon>Eukaryota</taxon>
        <taxon>Sar</taxon>
        <taxon>Alveolata</taxon>
        <taxon>Dinophyceae</taxon>
        <taxon>Prorocentrales</taxon>
        <taxon>Prorocentraceae</taxon>
        <taxon>Prorocentrum</taxon>
    </lineage>
</organism>
<keyword evidence="2" id="KW-1133">Transmembrane helix</keyword>
<accession>A0ABN9UV63</accession>
<dbReference type="Proteomes" id="UP001189429">
    <property type="component" value="Unassembled WGS sequence"/>
</dbReference>
<proteinExistence type="predicted"/>
<reference evidence="3" key="1">
    <citation type="submission" date="2023-10" db="EMBL/GenBank/DDBJ databases">
        <authorList>
            <person name="Chen Y."/>
            <person name="Shah S."/>
            <person name="Dougan E. K."/>
            <person name="Thang M."/>
            <person name="Chan C."/>
        </authorList>
    </citation>
    <scope>NUCLEOTIDE SEQUENCE [LARGE SCALE GENOMIC DNA]</scope>
</reference>
<keyword evidence="4" id="KW-1185">Reference proteome</keyword>
<feature type="region of interest" description="Disordered" evidence="1">
    <location>
        <begin position="106"/>
        <end position="167"/>
    </location>
</feature>
<dbReference type="EMBL" id="CAUYUJ010016321">
    <property type="protein sequence ID" value="CAK0864001.1"/>
    <property type="molecule type" value="Genomic_DNA"/>
</dbReference>
<feature type="compositionally biased region" description="Basic residues" evidence="1">
    <location>
        <begin position="131"/>
        <end position="149"/>
    </location>
</feature>
<evidence type="ECO:0000313" key="3">
    <source>
        <dbReference type="EMBL" id="CAK0864001.1"/>
    </source>
</evidence>
<feature type="compositionally biased region" description="Basic residues" evidence="1">
    <location>
        <begin position="112"/>
        <end position="122"/>
    </location>
</feature>
<comment type="caution">
    <text evidence="3">The sequence shown here is derived from an EMBL/GenBank/DDBJ whole genome shotgun (WGS) entry which is preliminary data.</text>
</comment>
<protein>
    <submittedName>
        <fullName evidence="3">Uncharacterized protein</fullName>
    </submittedName>
</protein>
<evidence type="ECO:0000313" key="4">
    <source>
        <dbReference type="Proteomes" id="UP001189429"/>
    </source>
</evidence>
<keyword evidence="2" id="KW-0472">Membrane</keyword>
<evidence type="ECO:0000256" key="1">
    <source>
        <dbReference type="SAM" id="MobiDB-lite"/>
    </source>
</evidence>
<keyword evidence="2" id="KW-0812">Transmembrane</keyword>
<gene>
    <name evidence="3" type="ORF">PCOR1329_LOCUS51996</name>
</gene>
<feature type="transmembrane region" description="Helical" evidence="2">
    <location>
        <begin position="41"/>
        <end position="62"/>
    </location>
</feature>
<feature type="transmembrane region" description="Helical" evidence="2">
    <location>
        <begin position="12"/>
        <end position="29"/>
    </location>
</feature>
<evidence type="ECO:0000256" key="2">
    <source>
        <dbReference type="SAM" id="Phobius"/>
    </source>
</evidence>
<feature type="transmembrane region" description="Helical" evidence="2">
    <location>
        <begin position="74"/>
        <end position="95"/>
    </location>
</feature>
<name>A0ABN9UV63_9DINO</name>